<protein>
    <submittedName>
        <fullName evidence="1">Uncharacterized protein</fullName>
    </submittedName>
</protein>
<dbReference type="EMBL" id="JBGBZA010000002">
    <property type="protein sequence ID" value="MEY9316785.1"/>
    <property type="molecule type" value="Genomic_DNA"/>
</dbReference>
<evidence type="ECO:0000313" key="2">
    <source>
        <dbReference type="Proteomes" id="UP001565471"/>
    </source>
</evidence>
<reference evidence="1 2" key="1">
    <citation type="submission" date="2024-07" db="EMBL/GenBank/DDBJ databases">
        <title>Genomic Encyclopedia of Type Strains, Phase V (KMG-V): Genome sequencing to study the core and pangenomes of soil and plant-associated prokaryotes.</title>
        <authorList>
            <person name="Whitman W."/>
        </authorList>
    </citation>
    <scope>NUCLEOTIDE SEQUENCE [LARGE SCALE GENOMIC DNA]</scope>
    <source>
        <strain evidence="1 2">USDA 415</strain>
    </source>
</reference>
<sequence>MRDRLLRAYQTYSLRSGITPSQSALLAEAACVLGSRGIPVSVIRNTVEELEAAFENSILVANISAFGHFRGPKLRIIPGGLETPARP</sequence>
<name>A0ABV4F171_BRAEL</name>
<evidence type="ECO:0000313" key="1">
    <source>
        <dbReference type="EMBL" id="MEY9316785.1"/>
    </source>
</evidence>
<dbReference type="Proteomes" id="UP001565471">
    <property type="component" value="Unassembled WGS sequence"/>
</dbReference>
<accession>A0ABV4F171</accession>
<organism evidence="1 2">
    <name type="scientific">Bradyrhizobium elkanii</name>
    <dbReference type="NCBI Taxonomy" id="29448"/>
    <lineage>
        <taxon>Bacteria</taxon>
        <taxon>Pseudomonadati</taxon>
        <taxon>Pseudomonadota</taxon>
        <taxon>Alphaproteobacteria</taxon>
        <taxon>Hyphomicrobiales</taxon>
        <taxon>Nitrobacteraceae</taxon>
        <taxon>Bradyrhizobium</taxon>
    </lineage>
</organism>
<keyword evidence="2" id="KW-1185">Reference proteome</keyword>
<comment type="caution">
    <text evidence="1">The sequence shown here is derived from an EMBL/GenBank/DDBJ whole genome shotgun (WGS) entry which is preliminary data.</text>
</comment>
<gene>
    <name evidence="1" type="ORF">ABIF29_003584</name>
</gene>
<dbReference type="RefSeq" id="WP_253623414.1">
    <property type="nucleotide sequence ID" value="NZ_CP126004.1"/>
</dbReference>
<proteinExistence type="predicted"/>